<feature type="region of interest" description="Disordered" evidence="1">
    <location>
        <begin position="559"/>
        <end position="588"/>
    </location>
</feature>
<comment type="caution">
    <text evidence="2">The sequence shown here is derived from an EMBL/GenBank/DDBJ whole genome shotgun (WGS) entry which is preliminary data.</text>
</comment>
<protein>
    <submittedName>
        <fullName evidence="2">ATP/GTP-binding protein</fullName>
    </submittedName>
</protein>
<evidence type="ECO:0000256" key="1">
    <source>
        <dbReference type="SAM" id="MobiDB-lite"/>
    </source>
</evidence>
<dbReference type="EMBL" id="VCLA01000157">
    <property type="protein sequence ID" value="MQT02758.1"/>
    <property type="molecule type" value="Genomic_DNA"/>
</dbReference>
<sequence length="900" mass="97418">MAAADLRALFSSNDPSFDANEAFTNREHQWALVAGALEQHLRRTGEPGFDVEDLETPRTNVIVFHGVGGVGKSTLLRKIEAALTAADQRPAQWGAPSWTERLLPVRIDLARSAAAGSDFERVILTIRLALAGTPGRPLPSFDVALRQYWEHTHPGEPLDEYMRRTGLMGRFATALPHQLQTAVSEAAALLQLPGGATAGQVTGALAQGLRERRERARALAGCSHAAALLEATPDLEALSYYPHLLAWELGQLPAKHKVTPVVLLDTFEETADRHRDLERLLQRLVYLMPNVLFVISGRSRLAWADPALHGQLDWTGPTVWPGLAPGAGAGAGGRQRLVGDLSPEDCNDHLARRLVQDGRPLIEPGVRAAITARSHGLPLHLDLAAARFLEIRRTGRTPEPADFDCTFPALLARILSDLTPEERHVLRSVTLLDAFDLDLATRAAGLDRQAPARRLAERPLVSENPYALWPYHLHGAIRSAVHADQSEDRWTAADWHQAAGRALTALGEQWTTSSATATGRMLLVACLRQGLRLARDHRLTDLGWLTDAAHAYTDDSVWEPLAPPAGGPGAGGGTRDATAGGAGGDGTGPETAADALAELLTAIARRQHEHRARTAERLTAVLDTGLLNRELTALALYYRAKAHKDLGHTQESRTGMQRVADAGGRLAPKARRGLANLARIAGDFPAALAAVPTLGWKGRHHRVAGDIHWPHGNIDQAVAAFGAARAEAEQHDAPGERAIAQVRLALALAFADPVRAGDELDLAHQLLAPLDQRATTLLAHIAALVKDAGDTGADVPGRAHGLRREITDAGLPWLSRFLEIALAFHHAVRDEHQDLADLIDRLHTLTAGGDFAYFTDIAAAMGDLPRPPRPTVRWLDGHDPVRERWHALVTDRRDRLNASF</sequence>
<reference evidence="2 3" key="1">
    <citation type="submission" date="2019-05" db="EMBL/GenBank/DDBJ databases">
        <title>Comparative genomics and metabolomics analyses of clavulanic acid producing Streptomyces species provides insight into specialized metabolism and evolution of beta-lactam biosynthetic gene clusters.</title>
        <authorList>
            <person name="Moore M.A."/>
            <person name="Cruz-Morales P."/>
            <person name="Barona Gomez F."/>
            <person name="Kapil T."/>
        </authorList>
    </citation>
    <scope>NUCLEOTIDE SEQUENCE [LARGE SCALE GENOMIC DNA]</scope>
    <source>
        <strain evidence="2 3">NRRL 5741</strain>
    </source>
</reference>
<dbReference type="RefSeq" id="WP_153524339.1">
    <property type="nucleotide sequence ID" value="NZ_JBEPDZ010000063.1"/>
</dbReference>
<evidence type="ECO:0000313" key="2">
    <source>
        <dbReference type="EMBL" id="MQT02758.1"/>
    </source>
</evidence>
<dbReference type="SUPFAM" id="SSF52540">
    <property type="entry name" value="P-loop containing nucleoside triphosphate hydrolases"/>
    <property type="match status" value="2"/>
</dbReference>
<evidence type="ECO:0000313" key="3">
    <source>
        <dbReference type="Proteomes" id="UP000419138"/>
    </source>
</evidence>
<keyword evidence="3" id="KW-1185">Reference proteome</keyword>
<dbReference type="AlphaFoldDB" id="A0A646KL31"/>
<dbReference type="OrthoDB" id="3894261at2"/>
<dbReference type="Proteomes" id="UP000419138">
    <property type="component" value="Unassembled WGS sequence"/>
</dbReference>
<dbReference type="InterPro" id="IPR027417">
    <property type="entry name" value="P-loop_NTPase"/>
</dbReference>
<accession>A0A646KL31</accession>
<organism evidence="2 3">
    <name type="scientific">Streptomyces jumonjinensis</name>
    <dbReference type="NCBI Taxonomy" id="1945"/>
    <lineage>
        <taxon>Bacteria</taxon>
        <taxon>Bacillati</taxon>
        <taxon>Actinomycetota</taxon>
        <taxon>Actinomycetes</taxon>
        <taxon>Kitasatosporales</taxon>
        <taxon>Streptomycetaceae</taxon>
        <taxon>Streptomyces</taxon>
    </lineage>
</organism>
<feature type="compositionally biased region" description="Gly residues" evidence="1">
    <location>
        <begin position="567"/>
        <end position="587"/>
    </location>
</feature>
<name>A0A646KL31_STRJU</name>
<gene>
    <name evidence="2" type="ORF">FF041_21950</name>
</gene>
<proteinExistence type="predicted"/>